<keyword evidence="3" id="KW-0732">Signal</keyword>
<feature type="domain" description="Big-1" evidence="4">
    <location>
        <begin position="672"/>
        <end position="760"/>
    </location>
</feature>
<organism evidence="5 6">
    <name type="scientific">Solimonas marina</name>
    <dbReference type="NCBI Taxonomy" id="2714601"/>
    <lineage>
        <taxon>Bacteria</taxon>
        <taxon>Pseudomonadati</taxon>
        <taxon>Pseudomonadota</taxon>
        <taxon>Gammaproteobacteria</taxon>
        <taxon>Nevskiales</taxon>
        <taxon>Nevskiaceae</taxon>
        <taxon>Solimonas</taxon>
    </lineage>
</organism>
<proteinExistence type="inferred from homology"/>
<feature type="compositionally biased region" description="Gly residues" evidence="2">
    <location>
        <begin position="31"/>
        <end position="42"/>
    </location>
</feature>
<dbReference type="InterPro" id="IPR051715">
    <property type="entry name" value="Intimin-Invasin_domain"/>
</dbReference>
<dbReference type="GO" id="GO:0009279">
    <property type="term" value="C:cell outer membrane"/>
    <property type="evidence" value="ECO:0007669"/>
    <property type="project" value="TreeGrafter"/>
</dbReference>
<dbReference type="Pfam" id="PF02369">
    <property type="entry name" value="Big_1"/>
    <property type="match status" value="3"/>
</dbReference>
<dbReference type="InterPro" id="IPR003344">
    <property type="entry name" value="Big_1_dom"/>
</dbReference>
<dbReference type="PANTHER" id="PTHR39576">
    <property type="entry name" value="ATTACHING AND EFFACING PROTEIN HOMOLOG-RELATED-RELATED"/>
    <property type="match status" value="1"/>
</dbReference>
<feature type="chain" id="PRO_5036709650" description="Big-1 domain-containing protein" evidence="3">
    <location>
        <begin position="19"/>
        <end position="1747"/>
    </location>
</feature>
<dbReference type="RefSeq" id="WP_168149317.1">
    <property type="nucleotide sequence ID" value="NZ_JAAVXB010000011.1"/>
</dbReference>
<feature type="domain" description="Big-1" evidence="4">
    <location>
        <begin position="466"/>
        <end position="572"/>
    </location>
</feature>
<dbReference type="PROSITE" id="PS51257">
    <property type="entry name" value="PROKAR_LIPOPROTEIN"/>
    <property type="match status" value="1"/>
</dbReference>
<evidence type="ECO:0000256" key="1">
    <source>
        <dbReference type="ARBA" id="ARBA00010116"/>
    </source>
</evidence>
<evidence type="ECO:0000313" key="5">
    <source>
        <dbReference type="EMBL" id="NKF23988.1"/>
    </source>
</evidence>
<protein>
    <recommendedName>
        <fullName evidence="4">Big-1 domain-containing protein</fullName>
    </recommendedName>
</protein>
<feature type="compositionally biased region" description="Low complexity" evidence="2">
    <location>
        <begin position="43"/>
        <end position="52"/>
    </location>
</feature>
<feature type="region of interest" description="Disordered" evidence="2">
    <location>
        <begin position="27"/>
        <end position="52"/>
    </location>
</feature>
<keyword evidence="6" id="KW-1185">Reference proteome</keyword>
<evidence type="ECO:0000313" key="6">
    <source>
        <dbReference type="Proteomes" id="UP000653472"/>
    </source>
</evidence>
<feature type="domain" description="Big-1" evidence="4">
    <location>
        <begin position="864"/>
        <end position="955"/>
    </location>
</feature>
<dbReference type="PROSITE" id="PS51127">
    <property type="entry name" value="BIG1"/>
    <property type="match status" value="8"/>
</dbReference>
<dbReference type="InterPro" id="IPR015217">
    <property type="entry name" value="Invasin_dom_3"/>
</dbReference>
<feature type="domain" description="Big-1" evidence="4">
    <location>
        <begin position="166"/>
        <end position="261"/>
    </location>
</feature>
<dbReference type="Pfam" id="PF09134">
    <property type="entry name" value="Invasin_D3"/>
    <property type="match status" value="1"/>
</dbReference>
<sequence>MRKLIGAVSLLSVLMLSACGGASLGDDQTGGSLGGSTTGGSTTGSTTGGSTDTGPVAALDLVAAQSQIIADGTSSTVLTATVTDTDGNVVSGSTVTFATNAGTLSTDPSSNPFAASANAQTDTNGQATVYLRSTSSVGTATVVARESETGISGAASVAFVAGAATQVSLSVAPTTVVPGGTSSINVQVTDANGNPVTGTSVTLSASTNQSGGLFASSLVSTDDNGRAATTYQAGAALGTDVLKASLAGGQSGSASLTVSNSSAQIGAINLTLGASSAVADGATQTSVSAKVTDTSGNPMQNVVVTFSTSVNQLQSGTTKAATVTAATNASGIATALQISPTRVGTAAITAATGGYSAAASLTFVAGTPSSVLLSVSPTALVPGGAASVRAVVLDANSNRVPGVAVTFSSTTSAQSNGGSFASTTVTSDSNGEASTQYTAPSSGYSSDSLKATTAGGQASPAVTVGISADNASVTSIVVTAGASQLSAGESTTLRATVQTSSGAISGVPVSFSVPGAVLTPSTGSATTNSSGQASVTMTAPTTLGTLTVTASAGGFSAQTTVKVSAGAPNSFVVSVASSPVVPGGSATISAQVLDVNSNPVAAGQQVNFRIVSANSSGSSVTPAAATTDANGNVSASFVAGTSAGSESIELTSGSATQQATVVIDADAASVGGITISPANPSTTAMASQTIVATVVDSAGHAVVGKTVNFSATAGDFDNTAPVTDASGKVSVTYTAPASSGSVTLSASSGGYSATASLTVAAGTATAIKLTAAPSTVAPSRTTSITATVRDASGNGVPNHAVQFSTTAGSLSASSATTDSSGTATVVLTAPSAAGDVKVSANVAPEGLSDKVKITVSGSAEVVGGITLTALSSSIPADGASTAIVRAVVTGSDGTPLPDVTVDFSTSAGAAVNGPSVPTDQNGQADFELRAASTLGSATVTAKIAGFSKTANVQFVAGDPYSLNFVQSAPSVKGGGAVSLVAVVQDKTKNPVSDITVNFSFKSNNSGGSLTATSVVTGADGRAVVGYTAGNPATTVVDQIKAKIATNSLSNVASVTVTNPVKVVTLVASSSQLASNASTESQGVTLTALVKDQNNNVLPDVSVDFAAKLDASSCGSGGALQVTSGTTDATGRATAVLTTGGDTTNQLIDVTATASSVSDMVQIQEAGTTISIAGPASVGLNAKQSYTVSFKDAGNNPISSQVLTVSSSSGNTIAAHSGSNCSGGNCTTDSNGQFTVDYTGSSGGSDTLTVTPQACSNAATVAKQAIQVASQTLTIVAPTDDAEIPFSGNLSLGAESADGGSHYVAGDVLTVSGGTFTTPAQLTVSTVDAVTGAVTGFIVNNAGDYTALPTSPATVSGGSGTGATFTVWQNITVRLAGGTVSGQNVSFNTTRGTLSATAATTDADGVAQIQLNQASAAGNAGGAVVTATCTSCSPTISASTSVQFNATTAASVVLQASPSTVAVNGTSVITTTVRDANNNPVANQSVNFTLNDDSGGALQESTAVTNSGGQATITYKGGATTGSQDGVTITGTTVAGGVSGSTTLTVGGQALRIVLGTGNTISALNSTQYQMPYSVLVTDSAGNPPPAGSVVNLTINALAYQKGSEGWNGTQWTVAAGSGYLTCSAGAIGCADTGFGCANEDINFNGLLDAGEDFNTNTVLDPGNPASVPATVTLDANGTGQFDITYPKDRAHWVQVQLTATIVVNGDQGSTSVNFELQGLSSDFTTETVNPPGQVSPYGEAASCANPN</sequence>
<evidence type="ECO:0000256" key="2">
    <source>
        <dbReference type="SAM" id="MobiDB-lite"/>
    </source>
</evidence>
<dbReference type="SUPFAM" id="SSF49373">
    <property type="entry name" value="Invasin/intimin cell-adhesion fragments"/>
    <property type="match status" value="14"/>
</dbReference>
<evidence type="ECO:0000259" key="4">
    <source>
        <dbReference type="PROSITE" id="PS51127"/>
    </source>
</evidence>
<feature type="domain" description="Big-1" evidence="4">
    <location>
        <begin position="267"/>
        <end position="364"/>
    </location>
</feature>
<dbReference type="InterPro" id="IPR013783">
    <property type="entry name" value="Ig-like_fold"/>
</dbReference>
<dbReference type="Gene3D" id="2.60.40.10">
    <property type="entry name" value="Immunoglobulins"/>
    <property type="match status" value="14"/>
</dbReference>
<dbReference type="PANTHER" id="PTHR39576:SF2">
    <property type="entry name" value="ATTACHING AND EFFACING PROTEIN HOMOLOG-RELATED"/>
    <property type="match status" value="1"/>
</dbReference>
<comment type="caution">
    <text evidence="5">The sequence shown here is derived from an EMBL/GenBank/DDBJ whole genome shotgun (WGS) entry which is preliminary data.</text>
</comment>
<dbReference type="InterPro" id="IPR008964">
    <property type="entry name" value="Invasin/intimin_cell_adhesion"/>
</dbReference>
<reference evidence="5" key="1">
    <citation type="submission" date="2020-03" db="EMBL/GenBank/DDBJ databases">
        <title>Solimonas marina sp. nov., isolated from deep seawater of the Pacific Ocean.</title>
        <authorList>
            <person name="Liu X."/>
            <person name="Lai Q."/>
            <person name="Sun F."/>
            <person name="Gai Y."/>
            <person name="Li G."/>
            <person name="Shao Z."/>
        </authorList>
    </citation>
    <scope>NUCLEOTIDE SEQUENCE</scope>
    <source>
        <strain evidence="5">C16B3</strain>
    </source>
</reference>
<dbReference type="SMART" id="SM00634">
    <property type="entry name" value="BID_1"/>
    <property type="match status" value="12"/>
</dbReference>
<gene>
    <name evidence="5" type="ORF">G7Y82_16870</name>
</gene>
<dbReference type="EMBL" id="JAAVXB010000011">
    <property type="protein sequence ID" value="NKF23988.1"/>
    <property type="molecule type" value="Genomic_DNA"/>
</dbReference>
<name>A0A969WDH0_9GAMM</name>
<feature type="domain" description="Big-1" evidence="4">
    <location>
        <begin position="58"/>
        <end position="160"/>
    </location>
</feature>
<feature type="signal peptide" evidence="3">
    <location>
        <begin position="1"/>
        <end position="18"/>
    </location>
</feature>
<evidence type="ECO:0000256" key="3">
    <source>
        <dbReference type="SAM" id="SignalP"/>
    </source>
</evidence>
<feature type="domain" description="Big-1" evidence="4">
    <location>
        <begin position="766"/>
        <end position="856"/>
    </location>
</feature>
<feature type="region of interest" description="Disordered" evidence="2">
    <location>
        <begin position="412"/>
        <end position="452"/>
    </location>
</feature>
<accession>A0A969WDH0</accession>
<comment type="similarity">
    <text evidence="1">Belongs to the intimin/invasin family.</text>
</comment>
<dbReference type="Proteomes" id="UP000653472">
    <property type="component" value="Unassembled WGS sequence"/>
</dbReference>
<feature type="domain" description="Big-1" evidence="4">
    <location>
        <begin position="1450"/>
        <end position="1545"/>
    </location>
</feature>